<sequence length="853" mass="91555">MGQATVPQLVLELNGQRRTLEPGRSYTLGRDPQSDVAVDDARVSWRHATIAYHGNGWVLEDLGSTNGTYANGQRTNQVPLGQGAVVNLGNAESGPRLTFAGVPAPAVPGAGAPAGGSDWHEQGTARFNPGANPAAQGGFPQQQAPQSVPQQGGYSQPPAYGGPGSGANQGGYHQQPSQPTPEPVYGSRNPTMVRNLAGGGLATIRIGRGLDNQLVVSDLSVSRHHAELRQLQDGRYEIVDLDSHNGTYVNGQPVSRQLLGPQDIVGVGHSTFRLVGDQLEEFVDTGEVSFSARHLTVEVDFKGGKKILLDNVSFGVPEKSLVAVIGPSGSGKSTLLRALTGYRPADRGDVLYDGRNLYKQFAELRQRIGLVPQDDILHSQLTVRTALKYAAELRFPGDTEAAERARRVDEVLVELHLEKRADNKITALSGGQRKRVSVALELLTKPSLIFLDEPTSGLDPGMDRDVMKMLRGLADEGRTVLVVTHSVAELALCDRLLVMAPGGSVAYFGPPKEALHFFGYETWADVFQAFENYPDHDWAGRFRGSVHYQMYSADVEAVQAQSSQIQHEQTKPPKQQSWGSQLSTLIRRYATVIGADRGFVGLLIALPLIMGAMSLALGSSAGLVGTGDPQKPNTDAGTLLLVIAVGVCLTGAANSVRELIKERVIYERERAVGLSRSAYMMSKVIVLGVITALQSIVLSVMGILPNKLPAHGLLVSSSPLPEMVIVFTLLGIVSMMLGLVVSAVVKTAEKTMPLLVLLAILQVVFCGVLVKLTQPGIAQLVWLVPSRWAVAAEAATVDLAHIGDPAHADDKLWTHTLTQWSIDTGALVLLGVVCAFLVVRLLRKHEPEVMRQR</sequence>
<dbReference type="Pfam" id="PF01061">
    <property type="entry name" value="ABC2_membrane"/>
    <property type="match status" value="1"/>
</dbReference>
<dbReference type="PANTHER" id="PTHR48041">
    <property type="entry name" value="ABC TRANSPORTER G FAMILY MEMBER 28"/>
    <property type="match status" value="1"/>
</dbReference>
<keyword evidence="2" id="KW-1185">Reference proteome</keyword>
<dbReference type="Gene3D" id="2.60.200.20">
    <property type="match status" value="2"/>
</dbReference>
<name>A0ABV6VMM6_9ACTN</name>
<dbReference type="Proteomes" id="UP001592582">
    <property type="component" value="Unassembled WGS sequence"/>
</dbReference>
<dbReference type="SUPFAM" id="SSF52540">
    <property type="entry name" value="P-loop containing nucleoside triphosphate hydrolases"/>
    <property type="match status" value="1"/>
</dbReference>
<evidence type="ECO:0000313" key="1">
    <source>
        <dbReference type="EMBL" id="MFC1414948.1"/>
    </source>
</evidence>
<dbReference type="SMART" id="SM00382">
    <property type="entry name" value="AAA"/>
    <property type="match status" value="1"/>
</dbReference>
<dbReference type="InterPro" id="IPR027417">
    <property type="entry name" value="P-loop_NTPase"/>
</dbReference>
<dbReference type="InterPro" id="IPR008984">
    <property type="entry name" value="SMAD_FHA_dom_sf"/>
</dbReference>
<accession>A0ABV6VMM6</accession>
<evidence type="ECO:0000313" key="2">
    <source>
        <dbReference type="Proteomes" id="UP001592582"/>
    </source>
</evidence>
<dbReference type="PANTHER" id="PTHR48041:SF139">
    <property type="entry name" value="PROTEIN SCARLET"/>
    <property type="match status" value="1"/>
</dbReference>
<dbReference type="Gene3D" id="3.40.50.300">
    <property type="entry name" value="P-loop containing nucleotide triphosphate hydrolases"/>
    <property type="match status" value="1"/>
</dbReference>
<dbReference type="InterPro" id="IPR003593">
    <property type="entry name" value="AAA+_ATPase"/>
</dbReference>
<gene>
    <name evidence="1" type="ORF">ACEZDG_37410</name>
</gene>
<dbReference type="EMBL" id="JBHEZX010000032">
    <property type="protein sequence ID" value="MFC1414948.1"/>
    <property type="molecule type" value="Genomic_DNA"/>
</dbReference>
<dbReference type="InterPro" id="IPR000253">
    <property type="entry name" value="FHA_dom"/>
</dbReference>
<protein>
    <submittedName>
        <fullName evidence="1">FHA domain-containing protein</fullName>
    </submittedName>
</protein>
<dbReference type="SUPFAM" id="SSF49879">
    <property type="entry name" value="SMAD/FHA domain"/>
    <property type="match status" value="2"/>
</dbReference>
<dbReference type="PROSITE" id="PS50006">
    <property type="entry name" value="FHA_DOMAIN"/>
    <property type="match status" value="2"/>
</dbReference>
<dbReference type="CDD" id="cd03213">
    <property type="entry name" value="ABCG_EPDR"/>
    <property type="match status" value="1"/>
</dbReference>
<dbReference type="InterPro" id="IPR013525">
    <property type="entry name" value="ABC2_TM"/>
</dbReference>
<organism evidence="1 2">
    <name type="scientific">Streptacidiphilus alkalitolerans</name>
    <dbReference type="NCBI Taxonomy" id="3342712"/>
    <lineage>
        <taxon>Bacteria</taxon>
        <taxon>Bacillati</taxon>
        <taxon>Actinomycetota</taxon>
        <taxon>Actinomycetes</taxon>
        <taxon>Kitasatosporales</taxon>
        <taxon>Streptomycetaceae</taxon>
        <taxon>Streptacidiphilus</taxon>
    </lineage>
</organism>
<dbReference type="PROSITE" id="PS00211">
    <property type="entry name" value="ABC_TRANSPORTER_1"/>
    <property type="match status" value="1"/>
</dbReference>
<dbReference type="PROSITE" id="PS50893">
    <property type="entry name" value="ABC_TRANSPORTER_2"/>
    <property type="match status" value="1"/>
</dbReference>
<reference evidence="1 2" key="1">
    <citation type="submission" date="2024-09" db="EMBL/GenBank/DDBJ databases">
        <authorList>
            <person name="Lee S.D."/>
        </authorList>
    </citation>
    <scope>NUCLEOTIDE SEQUENCE [LARGE SCALE GENOMIC DNA]</scope>
    <source>
        <strain evidence="1 2">N1-1</strain>
    </source>
</reference>
<dbReference type="InterPro" id="IPR003439">
    <property type="entry name" value="ABC_transporter-like_ATP-bd"/>
</dbReference>
<dbReference type="Pfam" id="PF00498">
    <property type="entry name" value="FHA"/>
    <property type="match status" value="2"/>
</dbReference>
<dbReference type="InterPro" id="IPR017871">
    <property type="entry name" value="ABC_transporter-like_CS"/>
</dbReference>
<proteinExistence type="predicted"/>
<dbReference type="InterPro" id="IPR050352">
    <property type="entry name" value="ABCG_transporters"/>
</dbReference>
<dbReference type="CDD" id="cd00060">
    <property type="entry name" value="FHA"/>
    <property type="match status" value="1"/>
</dbReference>
<comment type="caution">
    <text evidence="1">The sequence shown here is derived from an EMBL/GenBank/DDBJ whole genome shotgun (WGS) entry which is preliminary data.</text>
</comment>
<dbReference type="SMART" id="SM00240">
    <property type="entry name" value="FHA"/>
    <property type="match status" value="2"/>
</dbReference>
<dbReference type="Pfam" id="PF00005">
    <property type="entry name" value="ABC_tran"/>
    <property type="match status" value="1"/>
</dbReference>